<evidence type="ECO:0000313" key="2">
    <source>
        <dbReference type="EMBL" id="SHH44066.1"/>
    </source>
</evidence>
<keyword evidence="3" id="KW-1185">Reference proteome</keyword>
<dbReference type="Proteomes" id="UP000186132">
    <property type="component" value="Unassembled WGS sequence"/>
</dbReference>
<keyword evidence="1" id="KW-0472">Membrane</keyword>
<dbReference type="EMBL" id="FQVU01000006">
    <property type="protein sequence ID" value="SHH44066.1"/>
    <property type="molecule type" value="Genomic_DNA"/>
</dbReference>
<evidence type="ECO:0008006" key="4">
    <source>
        <dbReference type="Google" id="ProtNLM"/>
    </source>
</evidence>
<sequence length="212" mass="21685">MTGWRRWALRGGAGAGPIFLIISTVDGATRDGYSARRHPVSSLVLGTRKSVQTANFAVTGTLCLAGAAGLRHSARRPNAVSLVAITAASAGIFLASLFATDPVNGYPPGTRMPVDQRPKSGIAHDAVSIPTFLGLPVAAASHSMASARQGNGAWAVGSGVVSVTMLASLAAATAGFSGSQRWSASAGYWQRLCVADGLLWLGAVMARALRPT</sequence>
<feature type="transmembrane region" description="Helical" evidence="1">
    <location>
        <begin position="152"/>
        <end position="176"/>
    </location>
</feature>
<evidence type="ECO:0000256" key="1">
    <source>
        <dbReference type="SAM" id="Phobius"/>
    </source>
</evidence>
<gene>
    <name evidence="2" type="ORF">SAMN05443575_3872</name>
</gene>
<feature type="transmembrane region" description="Helical" evidence="1">
    <location>
        <begin position="51"/>
        <end position="70"/>
    </location>
</feature>
<organism evidence="2 3">
    <name type="scientific">Jatrophihabitans endophyticus</name>
    <dbReference type="NCBI Taxonomy" id="1206085"/>
    <lineage>
        <taxon>Bacteria</taxon>
        <taxon>Bacillati</taxon>
        <taxon>Actinomycetota</taxon>
        <taxon>Actinomycetes</taxon>
        <taxon>Jatrophihabitantales</taxon>
        <taxon>Jatrophihabitantaceae</taxon>
        <taxon>Jatrophihabitans</taxon>
    </lineage>
</organism>
<dbReference type="RefSeq" id="WP_073392070.1">
    <property type="nucleotide sequence ID" value="NZ_FQVU01000006.1"/>
</dbReference>
<proteinExistence type="predicted"/>
<keyword evidence="1" id="KW-0812">Transmembrane</keyword>
<dbReference type="STRING" id="1206085.SAMN05443575_3872"/>
<name>A0A1M5T020_9ACTN</name>
<feature type="transmembrane region" description="Helical" evidence="1">
    <location>
        <begin position="120"/>
        <end position="140"/>
    </location>
</feature>
<accession>A0A1M5T020</accession>
<feature type="transmembrane region" description="Helical" evidence="1">
    <location>
        <begin position="188"/>
        <end position="209"/>
    </location>
</feature>
<dbReference type="Pfam" id="PF06197">
    <property type="entry name" value="DUF998"/>
    <property type="match status" value="1"/>
</dbReference>
<protein>
    <recommendedName>
        <fullName evidence="4">DUF998 domain-containing protein</fullName>
    </recommendedName>
</protein>
<feature type="transmembrane region" description="Helical" evidence="1">
    <location>
        <begin position="82"/>
        <end position="100"/>
    </location>
</feature>
<dbReference type="AlphaFoldDB" id="A0A1M5T020"/>
<dbReference type="InterPro" id="IPR009339">
    <property type="entry name" value="DUF998"/>
</dbReference>
<evidence type="ECO:0000313" key="3">
    <source>
        <dbReference type="Proteomes" id="UP000186132"/>
    </source>
</evidence>
<keyword evidence="1" id="KW-1133">Transmembrane helix</keyword>
<reference evidence="2 3" key="1">
    <citation type="submission" date="2016-11" db="EMBL/GenBank/DDBJ databases">
        <authorList>
            <person name="Jaros S."/>
            <person name="Januszkiewicz K."/>
            <person name="Wedrychowicz H."/>
        </authorList>
    </citation>
    <scope>NUCLEOTIDE SEQUENCE [LARGE SCALE GENOMIC DNA]</scope>
    <source>
        <strain evidence="2 3">DSM 45627</strain>
    </source>
</reference>